<dbReference type="GO" id="GO:0048500">
    <property type="term" value="C:signal recognition particle"/>
    <property type="evidence" value="ECO:0007669"/>
    <property type="project" value="UniProtKB-UniRule"/>
</dbReference>
<dbReference type="GO" id="GO:0003924">
    <property type="term" value="F:GTPase activity"/>
    <property type="evidence" value="ECO:0007669"/>
    <property type="project" value="UniProtKB-UniRule"/>
</dbReference>
<comment type="caution">
    <text evidence="11">The sequence shown here is derived from an EMBL/GenBank/DDBJ whole genome shotgun (WGS) entry which is preliminary data.</text>
</comment>
<comment type="catalytic activity">
    <reaction evidence="8 9">
        <text>GTP + H2O = GDP + phosphate + H(+)</text>
        <dbReference type="Rhea" id="RHEA:19669"/>
        <dbReference type="ChEBI" id="CHEBI:15377"/>
        <dbReference type="ChEBI" id="CHEBI:15378"/>
        <dbReference type="ChEBI" id="CHEBI:37565"/>
        <dbReference type="ChEBI" id="CHEBI:43474"/>
        <dbReference type="ChEBI" id="CHEBI:58189"/>
        <dbReference type="EC" id="3.6.5.4"/>
    </reaction>
</comment>
<dbReference type="Proteomes" id="UP000727962">
    <property type="component" value="Unassembled WGS sequence"/>
</dbReference>
<dbReference type="AlphaFoldDB" id="A0A931LSV8"/>
<evidence type="ECO:0000313" key="12">
    <source>
        <dbReference type="Proteomes" id="UP000727962"/>
    </source>
</evidence>
<feature type="binding site" evidence="9">
    <location>
        <begin position="107"/>
        <end position="114"/>
    </location>
    <ligand>
        <name>GTP</name>
        <dbReference type="ChEBI" id="CHEBI:37565"/>
    </ligand>
</feature>
<dbReference type="GO" id="GO:0006614">
    <property type="term" value="P:SRP-dependent cotranslational protein targeting to membrane"/>
    <property type="evidence" value="ECO:0007669"/>
    <property type="project" value="InterPro"/>
</dbReference>
<dbReference type="InterPro" id="IPR004125">
    <property type="entry name" value="Signal_recog_particle_SRP54_M"/>
</dbReference>
<dbReference type="PANTHER" id="PTHR11564:SF5">
    <property type="entry name" value="SIGNAL RECOGNITION PARTICLE SUBUNIT SRP54"/>
    <property type="match status" value="1"/>
</dbReference>
<dbReference type="SUPFAM" id="SSF47446">
    <property type="entry name" value="Signal peptide-binding domain"/>
    <property type="match status" value="1"/>
</dbReference>
<protein>
    <recommendedName>
        <fullName evidence="9">Signal recognition particle protein</fullName>
        <ecNumber evidence="9">3.6.5.4</ecNumber>
    </recommendedName>
    <alternativeName>
        <fullName evidence="9">Fifty-four homolog</fullName>
    </alternativeName>
</protein>
<dbReference type="InterPro" id="IPR004780">
    <property type="entry name" value="SRP"/>
</dbReference>
<keyword evidence="2 9" id="KW-0547">Nucleotide-binding</keyword>
<dbReference type="InterPro" id="IPR013822">
    <property type="entry name" value="Signal_recog_particl_SRP54_hlx"/>
</dbReference>
<dbReference type="SMART" id="SM00962">
    <property type="entry name" value="SRP54"/>
    <property type="match status" value="1"/>
</dbReference>
<accession>A0A931LSV8</accession>
<proteinExistence type="inferred from homology"/>
<dbReference type="InterPro" id="IPR000897">
    <property type="entry name" value="SRP54_GTPase_dom"/>
</dbReference>
<keyword evidence="3 9" id="KW-0378">Hydrolase</keyword>
<dbReference type="PROSITE" id="PS00300">
    <property type="entry name" value="SRP54"/>
    <property type="match status" value="1"/>
</dbReference>
<dbReference type="GO" id="GO:0005525">
    <property type="term" value="F:GTP binding"/>
    <property type="evidence" value="ECO:0007669"/>
    <property type="project" value="UniProtKB-UniRule"/>
</dbReference>
<reference evidence="11" key="1">
    <citation type="submission" date="2020-07" db="EMBL/GenBank/DDBJ databases">
        <title>Huge and variable diversity of episymbiotic CPR bacteria and DPANN archaea in groundwater ecosystems.</title>
        <authorList>
            <person name="He C.Y."/>
            <person name="Keren R."/>
            <person name="Whittaker M."/>
            <person name="Farag I.F."/>
            <person name="Doudna J."/>
            <person name="Cate J.H.D."/>
            <person name="Banfield J.F."/>
        </authorList>
    </citation>
    <scope>NUCLEOTIDE SEQUENCE</scope>
    <source>
        <strain evidence="11">NC_groundwater_17_Pr7_B-0.1um_64_12</strain>
    </source>
</reference>
<dbReference type="InterPro" id="IPR003593">
    <property type="entry name" value="AAA+_ATPase"/>
</dbReference>
<evidence type="ECO:0000256" key="8">
    <source>
        <dbReference type="ARBA" id="ARBA00048027"/>
    </source>
</evidence>
<evidence type="ECO:0000256" key="9">
    <source>
        <dbReference type="HAMAP-Rule" id="MF_00306"/>
    </source>
</evidence>
<evidence type="ECO:0000256" key="2">
    <source>
        <dbReference type="ARBA" id="ARBA00022741"/>
    </source>
</evidence>
<evidence type="ECO:0000256" key="5">
    <source>
        <dbReference type="ARBA" id="ARBA00023134"/>
    </source>
</evidence>
<sequence>MLDNLARRLTGIFAGLRRQGRLSEDDVATMLREVRVALLEADVNFAVAKRFVASVKEKAVGEDVFGSLSADQTIVRIVRDELTNLLGGEYSKFKWASSPPTVILLCGLQGSGKTTTAAKLAKWLIGQGKKPMMAACDLQRPAAIHQLEVLGEQVGVPVAVPKGGETPLQVAKDALGRCKHMLLDTLIVDTAGRLQIDEPLMRELKAVRDAVKPHETLIVVDSTTGQEAVNVSAAFHEAIALTGAIFTKLDGDARGGAVLSVREATGVPVRFIGVGEQIDALELFHPDRMAQRILGMGDVLGIIEKAEQAVDQGDAADLEAKLTRGTFNFEDMLQQFAAMRKMGPLQNVLKMVPGFINIPQEAPDQIDDKKINRIESIILSMTPRERTNPDIINGSRRKRLARGSGTSVEEVNGLIKQLYEMRRNMKQIGLMKQRYGRHARRR</sequence>
<evidence type="ECO:0000259" key="10">
    <source>
        <dbReference type="PROSITE" id="PS00300"/>
    </source>
</evidence>
<evidence type="ECO:0000256" key="7">
    <source>
        <dbReference type="ARBA" id="ARBA00023274"/>
    </source>
</evidence>
<evidence type="ECO:0000313" key="11">
    <source>
        <dbReference type="EMBL" id="MBI1756709.1"/>
    </source>
</evidence>
<dbReference type="NCBIfam" id="TIGR00959">
    <property type="entry name" value="ffh"/>
    <property type="match status" value="1"/>
</dbReference>
<keyword evidence="5 9" id="KW-0342">GTP-binding</keyword>
<comment type="domain">
    <text evidence="9">Composed of three domains: the N-terminal N domain, which is responsible for interactions with the ribosome, the central G domain, which binds GTP, and the C-terminal M domain, which binds the RNA and the signal sequence of the RNC.</text>
</comment>
<organism evidence="11 12">
    <name type="scientific">Fimbriimonas ginsengisoli</name>
    <dbReference type="NCBI Taxonomy" id="1005039"/>
    <lineage>
        <taxon>Bacteria</taxon>
        <taxon>Bacillati</taxon>
        <taxon>Armatimonadota</taxon>
        <taxon>Fimbriimonadia</taxon>
        <taxon>Fimbriimonadales</taxon>
        <taxon>Fimbriimonadaceae</taxon>
        <taxon>Fimbriimonas</taxon>
    </lineage>
</organism>
<evidence type="ECO:0000256" key="6">
    <source>
        <dbReference type="ARBA" id="ARBA00023135"/>
    </source>
</evidence>
<dbReference type="EMBL" id="JACOSL010000038">
    <property type="protein sequence ID" value="MBI1756709.1"/>
    <property type="molecule type" value="Genomic_DNA"/>
</dbReference>
<evidence type="ECO:0000256" key="1">
    <source>
        <dbReference type="ARBA" id="ARBA00005450"/>
    </source>
</evidence>
<dbReference type="InterPro" id="IPR036891">
    <property type="entry name" value="Signal_recog_part_SRP54_M_sf"/>
</dbReference>
<comment type="subunit">
    <text evidence="9">Part of the signal recognition particle protein translocation system, which is composed of SRP and FtsY.</text>
</comment>
<keyword evidence="7 9" id="KW-0687">Ribonucleoprotein</keyword>
<dbReference type="InterPro" id="IPR042101">
    <property type="entry name" value="SRP54_N_sf"/>
</dbReference>
<dbReference type="EC" id="3.6.5.4" evidence="9"/>
<comment type="similarity">
    <text evidence="1 9">Belongs to the GTP-binding SRP family. SRP54 subfamily.</text>
</comment>
<gene>
    <name evidence="9 11" type="primary">ffh</name>
    <name evidence="11" type="ORF">HYR64_06335</name>
</gene>
<evidence type="ECO:0000256" key="3">
    <source>
        <dbReference type="ARBA" id="ARBA00022801"/>
    </source>
</evidence>
<dbReference type="GO" id="GO:0008312">
    <property type="term" value="F:7S RNA binding"/>
    <property type="evidence" value="ECO:0007669"/>
    <property type="project" value="InterPro"/>
</dbReference>
<evidence type="ECO:0000256" key="4">
    <source>
        <dbReference type="ARBA" id="ARBA00022884"/>
    </source>
</evidence>
<name>A0A931LSV8_FIMGI</name>
<dbReference type="SUPFAM" id="SSF52540">
    <property type="entry name" value="P-loop containing nucleoside triphosphate hydrolases"/>
    <property type="match status" value="1"/>
</dbReference>
<dbReference type="SMART" id="SM00963">
    <property type="entry name" value="SRP54_N"/>
    <property type="match status" value="1"/>
</dbReference>
<dbReference type="Pfam" id="PF02881">
    <property type="entry name" value="SRP54_N"/>
    <property type="match status" value="1"/>
</dbReference>
<dbReference type="PANTHER" id="PTHR11564">
    <property type="entry name" value="SIGNAL RECOGNITION PARTICLE 54K PROTEIN SRP54"/>
    <property type="match status" value="1"/>
</dbReference>
<keyword evidence="9" id="KW-0963">Cytoplasm</keyword>
<feature type="binding site" evidence="9">
    <location>
        <begin position="247"/>
        <end position="250"/>
    </location>
    <ligand>
        <name>GTP</name>
        <dbReference type="ChEBI" id="CHEBI:37565"/>
    </ligand>
</feature>
<dbReference type="SMART" id="SM00382">
    <property type="entry name" value="AAA"/>
    <property type="match status" value="1"/>
</dbReference>
<keyword evidence="4 9" id="KW-0694">RNA-binding</keyword>
<dbReference type="InterPro" id="IPR027417">
    <property type="entry name" value="P-loop_NTPase"/>
</dbReference>
<dbReference type="HAMAP" id="MF_00306">
    <property type="entry name" value="SRP54"/>
    <property type="match status" value="1"/>
</dbReference>
<comment type="function">
    <text evidence="9">Involved in targeting and insertion of nascent membrane proteins into the cytoplasmic membrane. Binds to the hydrophobic signal sequence of the ribosome-nascent chain (RNC) as it emerges from the ribosomes. The SRP-RNC complex is then targeted to the cytoplasmic membrane where it interacts with the SRP receptor FtsY.</text>
</comment>
<dbReference type="Gene3D" id="3.40.50.300">
    <property type="entry name" value="P-loop containing nucleotide triphosphate hydrolases"/>
    <property type="match status" value="1"/>
</dbReference>
<dbReference type="CDD" id="cd18539">
    <property type="entry name" value="SRP_G"/>
    <property type="match status" value="1"/>
</dbReference>
<dbReference type="Gene3D" id="1.20.120.140">
    <property type="entry name" value="Signal recognition particle SRP54, nucleotide-binding domain"/>
    <property type="match status" value="1"/>
</dbReference>
<dbReference type="Pfam" id="PF00448">
    <property type="entry name" value="SRP54"/>
    <property type="match status" value="1"/>
</dbReference>
<dbReference type="Pfam" id="PF02978">
    <property type="entry name" value="SRP_SPB"/>
    <property type="match status" value="1"/>
</dbReference>
<feature type="domain" description="SRP54-type proteins GTP-binding" evidence="10">
    <location>
        <begin position="268"/>
        <end position="281"/>
    </location>
</feature>
<dbReference type="Gene3D" id="1.10.260.30">
    <property type="entry name" value="Signal recognition particle, SRP54 subunit, M-domain"/>
    <property type="match status" value="1"/>
</dbReference>
<feature type="binding site" evidence="9">
    <location>
        <begin position="189"/>
        <end position="193"/>
    </location>
    <ligand>
        <name>GTP</name>
        <dbReference type="ChEBI" id="CHEBI:37565"/>
    </ligand>
</feature>
<dbReference type="InterPro" id="IPR022941">
    <property type="entry name" value="SRP54"/>
</dbReference>
<comment type="subcellular location">
    <subcellularLocation>
        <location evidence="9">Cytoplasm</location>
    </subcellularLocation>
    <text evidence="9">The SRP-RNC complex is targeted to the cytoplasmic membrane.</text>
</comment>
<keyword evidence="6 9" id="KW-0733">Signal recognition particle</keyword>